<reference evidence="1 2" key="1">
    <citation type="journal article" date="2019" name="Int. J. Syst. Evol. Microbiol.">
        <title>The Global Catalogue of Microorganisms (GCM) 10K type strain sequencing project: providing services to taxonomists for standard genome sequencing and annotation.</title>
        <authorList>
            <consortium name="The Broad Institute Genomics Platform"/>
            <consortium name="The Broad Institute Genome Sequencing Center for Infectious Disease"/>
            <person name="Wu L."/>
            <person name="Ma J."/>
        </authorList>
    </citation>
    <scope>NUCLEOTIDE SEQUENCE [LARGE SCALE GENOMIC DNA]</scope>
    <source>
        <strain evidence="1 2">JCM 15481</strain>
    </source>
</reference>
<proteinExistence type="predicted"/>
<accession>A0ABN2XCX3</accession>
<comment type="caution">
    <text evidence="1">The sequence shown here is derived from an EMBL/GenBank/DDBJ whole genome shotgun (WGS) entry which is preliminary data.</text>
</comment>
<dbReference type="EMBL" id="BAAAPF010000004">
    <property type="protein sequence ID" value="GAA2108680.1"/>
    <property type="molecule type" value="Genomic_DNA"/>
</dbReference>
<evidence type="ECO:0000313" key="1">
    <source>
        <dbReference type="EMBL" id="GAA2108680.1"/>
    </source>
</evidence>
<keyword evidence="2" id="KW-1185">Reference proteome</keyword>
<gene>
    <name evidence="1" type="ORF">GCM10009802_04610</name>
</gene>
<protein>
    <submittedName>
        <fullName evidence="1">Uncharacterized protein</fullName>
    </submittedName>
</protein>
<organism evidence="1 2">
    <name type="scientific">Streptomyces synnematoformans</name>
    <dbReference type="NCBI Taxonomy" id="415721"/>
    <lineage>
        <taxon>Bacteria</taxon>
        <taxon>Bacillati</taxon>
        <taxon>Actinomycetota</taxon>
        <taxon>Actinomycetes</taxon>
        <taxon>Kitasatosporales</taxon>
        <taxon>Streptomycetaceae</taxon>
        <taxon>Streptomyces</taxon>
    </lineage>
</organism>
<sequence>MRQLGNAAHLLGIVGRTWDTLTVEETDAYLDWLDAYAEAQAEAEAEMKRGR</sequence>
<name>A0ABN2XCX3_9ACTN</name>
<dbReference type="RefSeq" id="WP_344287310.1">
    <property type="nucleotide sequence ID" value="NZ_BAAAPF010000004.1"/>
</dbReference>
<evidence type="ECO:0000313" key="2">
    <source>
        <dbReference type="Proteomes" id="UP001500443"/>
    </source>
</evidence>
<dbReference type="Proteomes" id="UP001500443">
    <property type="component" value="Unassembled WGS sequence"/>
</dbReference>